<dbReference type="InterPro" id="IPR039809">
    <property type="entry name" value="Chemokine_b/g/d"/>
</dbReference>
<dbReference type="GO" id="GO:0008009">
    <property type="term" value="F:chemokine activity"/>
    <property type="evidence" value="ECO:0007669"/>
    <property type="project" value="InterPro"/>
</dbReference>
<evidence type="ECO:0000256" key="1">
    <source>
        <dbReference type="ARBA" id="ARBA00004613"/>
    </source>
</evidence>
<dbReference type="AlphaFoldDB" id="A0AAV7D7G4"/>
<dbReference type="SUPFAM" id="SSF54117">
    <property type="entry name" value="Interleukin 8-like chemokines"/>
    <property type="match status" value="1"/>
</dbReference>
<evidence type="ECO:0000313" key="7">
    <source>
        <dbReference type="EMBL" id="KAG8593383.1"/>
    </source>
</evidence>
<dbReference type="InterPro" id="IPR001089">
    <property type="entry name" value="Chemokine_CXC"/>
</dbReference>
<feature type="chain" id="PRO_5044715842" description="Chemokine interleukin-8-like domain-containing protein" evidence="5">
    <location>
        <begin position="24"/>
        <end position="103"/>
    </location>
</feature>
<dbReference type="PRINTS" id="PR00436">
    <property type="entry name" value="INTERLEUKIN8"/>
</dbReference>
<dbReference type="CDD" id="cd00273">
    <property type="entry name" value="Chemokine_CXC"/>
    <property type="match status" value="1"/>
</dbReference>
<dbReference type="GO" id="GO:0006952">
    <property type="term" value="P:defense response"/>
    <property type="evidence" value="ECO:0007669"/>
    <property type="project" value="InterPro"/>
</dbReference>
<dbReference type="EMBL" id="WNYA01000001">
    <property type="protein sequence ID" value="KAG8593384.1"/>
    <property type="molecule type" value="Genomic_DNA"/>
</dbReference>
<dbReference type="PRINTS" id="PR00437">
    <property type="entry name" value="SMALLCYTKCXC"/>
</dbReference>
<dbReference type="InterPro" id="IPR001811">
    <property type="entry name" value="Chemokine_IL8-like_dom"/>
</dbReference>
<gene>
    <name evidence="7" type="ORF">GDO81_000809</name>
</gene>
<keyword evidence="4" id="KW-0964">Secreted</keyword>
<dbReference type="Pfam" id="PF00048">
    <property type="entry name" value="IL8"/>
    <property type="match status" value="1"/>
</dbReference>
<name>A0AAV7D7G4_ENGPU</name>
<proteinExistence type="inferred from homology"/>
<dbReference type="InterPro" id="IPR033899">
    <property type="entry name" value="CXC_Chemokine_domain"/>
</dbReference>
<dbReference type="Proteomes" id="UP000824782">
    <property type="component" value="Unassembled WGS sequence"/>
</dbReference>
<evidence type="ECO:0000256" key="4">
    <source>
        <dbReference type="ARBA" id="ARBA00022525"/>
    </source>
</evidence>
<comment type="similarity">
    <text evidence="2">Belongs to the intercrine alpha (chemokine CxC) family.</text>
</comment>
<dbReference type="PANTHER" id="PTHR12015">
    <property type="entry name" value="SMALL INDUCIBLE CYTOKINE A"/>
    <property type="match status" value="1"/>
</dbReference>
<dbReference type="SMART" id="SM00199">
    <property type="entry name" value="SCY"/>
    <property type="match status" value="1"/>
</dbReference>
<accession>A0AAV7D7G4</accession>
<evidence type="ECO:0000256" key="3">
    <source>
        <dbReference type="ARBA" id="ARBA00022514"/>
    </source>
</evidence>
<dbReference type="InterPro" id="IPR036048">
    <property type="entry name" value="Interleukin_8-like_sf"/>
</dbReference>
<feature type="domain" description="Chemokine interleukin-8-like" evidence="6">
    <location>
        <begin position="32"/>
        <end position="93"/>
    </location>
</feature>
<protein>
    <recommendedName>
        <fullName evidence="6">Chemokine interleukin-8-like domain-containing protein</fullName>
    </recommendedName>
</protein>
<keyword evidence="8" id="KW-1185">Reference proteome</keyword>
<dbReference type="FunFam" id="2.40.50.40:FF:000004">
    <property type="entry name" value="C-X-C motif chemokine"/>
    <property type="match status" value="1"/>
</dbReference>
<feature type="signal peptide" evidence="5">
    <location>
        <begin position="1"/>
        <end position="23"/>
    </location>
</feature>
<sequence>MKFAVTFLATLAILLLYTSVTEGMSLEKSVSELRCQCINLGRPAKPIKDMKSLELIPSGPHCKNTEVIITLKSGARVCVDPSIPWVEKLIKNILEKQKNEEAV</sequence>
<reference evidence="7" key="1">
    <citation type="thesis" date="2020" institute="ProQuest LLC" country="789 East Eisenhower Parkway, Ann Arbor, MI, USA">
        <title>Comparative Genomics and Chromosome Evolution.</title>
        <authorList>
            <person name="Mudd A.B."/>
        </authorList>
    </citation>
    <scope>NUCLEOTIDE SEQUENCE</scope>
    <source>
        <strain evidence="7">237g6f4</strain>
        <tissue evidence="7">Blood</tissue>
    </source>
</reference>
<keyword evidence="5" id="KW-0732">Signal</keyword>
<evidence type="ECO:0000256" key="2">
    <source>
        <dbReference type="ARBA" id="ARBA00010665"/>
    </source>
</evidence>
<evidence type="ECO:0000259" key="6">
    <source>
        <dbReference type="SMART" id="SM00199"/>
    </source>
</evidence>
<evidence type="ECO:0000313" key="8">
    <source>
        <dbReference type="Proteomes" id="UP000824782"/>
    </source>
</evidence>
<dbReference type="EMBL" id="WNYA01000001">
    <property type="protein sequence ID" value="KAG8593383.1"/>
    <property type="molecule type" value="Genomic_DNA"/>
</dbReference>
<dbReference type="Gene3D" id="2.40.50.40">
    <property type="match status" value="1"/>
</dbReference>
<comment type="subcellular location">
    <subcellularLocation>
        <location evidence="1">Secreted</location>
    </subcellularLocation>
</comment>
<evidence type="ECO:0000256" key="5">
    <source>
        <dbReference type="SAM" id="SignalP"/>
    </source>
</evidence>
<dbReference type="GO" id="GO:0006955">
    <property type="term" value="P:immune response"/>
    <property type="evidence" value="ECO:0007669"/>
    <property type="project" value="InterPro"/>
</dbReference>
<keyword evidence="3" id="KW-0202">Cytokine</keyword>
<dbReference type="GO" id="GO:0005615">
    <property type="term" value="C:extracellular space"/>
    <property type="evidence" value="ECO:0007669"/>
    <property type="project" value="UniProtKB-KW"/>
</dbReference>
<organism evidence="7 8">
    <name type="scientific">Engystomops pustulosus</name>
    <name type="common">Tungara frog</name>
    <name type="synonym">Physalaemus pustulosus</name>
    <dbReference type="NCBI Taxonomy" id="76066"/>
    <lineage>
        <taxon>Eukaryota</taxon>
        <taxon>Metazoa</taxon>
        <taxon>Chordata</taxon>
        <taxon>Craniata</taxon>
        <taxon>Vertebrata</taxon>
        <taxon>Euteleostomi</taxon>
        <taxon>Amphibia</taxon>
        <taxon>Batrachia</taxon>
        <taxon>Anura</taxon>
        <taxon>Neobatrachia</taxon>
        <taxon>Hyloidea</taxon>
        <taxon>Leptodactylidae</taxon>
        <taxon>Leiuperinae</taxon>
        <taxon>Engystomops</taxon>
    </lineage>
</organism>
<comment type="caution">
    <text evidence="7">The sequence shown here is derived from an EMBL/GenBank/DDBJ whole genome shotgun (WGS) entry which is preliminary data.</text>
</comment>
<dbReference type="PANTHER" id="PTHR12015:SF198">
    <property type="entry name" value="PLATELET BASIC PROTEIN"/>
    <property type="match status" value="1"/>
</dbReference>